<evidence type="ECO:0000256" key="6">
    <source>
        <dbReference type="SAM" id="Phobius"/>
    </source>
</evidence>
<evidence type="ECO:0000256" key="5">
    <source>
        <dbReference type="ARBA" id="ARBA00023136"/>
    </source>
</evidence>
<evidence type="ECO:0000256" key="2">
    <source>
        <dbReference type="ARBA" id="ARBA00008707"/>
    </source>
</evidence>
<evidence type="ECO:0000313" key="7">
    <source>
        <dbReference type="EMBL" id="GMH20025.1"/>
    </source>
</evidence>
<dbReference type="Proteomes" id="UP001279734">
    <property type="component" value="Unassembled WGS sequence"/>
</dbReference>
<feature type="transmembrane region" description="Helical" evidence="6">
    <location>
        <begin position="21"/>
        <end position="44"/>
    </location>
</feature>
<dbReference type="PANTHER" id="PTHR31621">
    <property type="entry name" value="PROTEIN DMP3"/>
    <property type="match status" value="1"/>
</dbReference>
<dbReference type="GO" id="GO:0010256">
    <property type="term" value="P:endomembrane system organization"/>
    <property type="evidence" value="ECO:0007669"/>
    <property type="project" value="TreeGrafter"/>
</dbReference>
<keyword evidence="8" id="KW-1185">Reference proteome</keyword>
<sequence length="200" mass="20849">MTTSSSSSSSSSSSTTSALSALGNLIKLLPTGTVFLFEFLSPVLSNNGKCHTVNKILTAILIGVCGLSCVISCFTDSYTDKHGKTHYGIVTTSGLWTSGSDSSSSKDKKEEEGSKYKLRFSDFVHAGISVLVFAVVVILDAHTVDCFFPSLESSEHTLVSVLPVVIGAVSSAVLMVFPSSRHGIGYPSTSSSSSESSSAV</sequence>
<feature type="transmembrane region" description="Helical" evidence="6">
    <location>
        <begin position="156"/>
        <end position="177"/>
    </location>
</feature>
<keyword evidence="4 6" id="KW-1133">Transmembrane helix</keyword>
<evidence type="ECO:0000256" key="1">
    <source>
        <dbReference type="ARBA" id="ARBA00004141"/>
    </source>
</evidence>
<organism evidence="7 8">
    <name type="scientific">Nepenthes gracilis</name>
    <name type="common">Slender pitcher plant</name>
    <dbReference type="NCBI Taxonomy" id="150966"/>
    <lineage>
        <taxon>Eukaryota</taxon>
        <taxon>Viridiplantae</taxon>
        <taxon>Streptophyta</taxon>
        <taxon>Embryophyta</taxon>
        <taxon>Tracheophyta</taxon>
        <taxon>Spermatophyta</taxon>
        <taxon>Magnoliopsida</taxon>
        <taxon>eudicotyledons</taxon>
        <taxon>Gunneridae</taxon>
        <taxon>Pentapetalae</taxon>
        <taxon>Caryophyllales</taxon>
        <taxon>Nepenthaceae</taxon>
        <taxon>Nepenthes</taxon>
    </lineage>
</organism>
<dbReference type="PANTHER" id="PTHR31621:SF66">
    <property type="entry name" value="PROTEIN DMP2"/>
    <property type="match status" value="1"/>
</dbReference>
<dbReference type="InterPro" id="IPR007770">
    <property type="entry name" value="DMP"/>
</dbReference>
<comment type="caution">
    <text evidence="7">The sequence shown here is derived from an EMBL/GenBank/DDBJ whole genome shotgun (WGS) entry which is preliminary data.</text>
</comment>
<keyword evidence="3 6" id="KW-0812">Transmembrane</keyword>
<evidence type="ECO:0000256" key="3">
    <source>
        <dbReference type="ARBA" id="ARBA00022692"/>
    </source>
</evidence>
<name>A0AAD3XXL6_NEPGR</name>
<dbReference type="EMBL" id="BSYO01000021">
    <property type="protein sequence ID" value="GMH20025.1"/>
    <property type="molecule type" value="Genomic_DNA"/>
</dbReference>
<keyword evidence="5 6" id="KW-0472">Membrane</keyword>
<accession>A0AAD3XXL6</accession>
<comment type="similarity">
    <text evidence="2">Belongs to the plant DMP1 protein family.</text>
</comment>
<dbReference type="GO" id="GO:0005737">
    <property type="term" value="C:cytoplasm"/>
    <property type="evidence" value="ECO:0007669"/>
    <property type="project" value="UniProtKB-ARBA"/>
</dbReference>
<proteinExistence type="inferred from homology"/>
<feature type="transmembrane region" description="Helical" evidence="6">
    <location>
        <begin position="56"/>
        <end position="74"/>
    </location>
</feature>
<feature type="transmembrane region" description="Helical" evidence="6">
    <location>
        <begin position="123"/>
        <end position="144"/>
    </location>
</feature>
<evidence type="ECO:0000256" key="4">
    <source>
        <dbReference type="ARBA" id="ARBA00022989"/>
    </source>
</evidence>
<comment type="subcellular location">
    <subcellularLocation>
        <location evidence="1">Membrane</location>
        <topology evidence="1">Multi-pass membrane protein</topology>
    </subcellularLocation>
</comment>
<dbReference type="Pfam" id="PF05078">
    <property type="entry name" value="DUF679"/>
    <property type="match status" value="1"/>
</dbReference>
<reference evidence="7" key="1">
    <citation type="submission" date="2023-05" db="EMBL/GenBank/DDBJ databases">
        <title>Nepenthes gracilis genome sequencing.</title>
        <authorList>
            <person name="Fukushima K."/>
        </authorList>
    </citation>
    <scope>NUCLEOTIDE SEQUENCE</scope>
    <source>
        <strain evidence="7">SING2019-196</strain>
    </source>
</reference>
<dbReference type="AlphaFoldDB" id="A0AAD3XXL6"/>
<dbReference type="GO" id="GO:0016020">
    <property type="term" value="C:membrane"/>
    <property type="evidence" value="ECO:0007669"/>
    <property type="project" value="UniProtKB-SubCell"/>
</dbReference>
<evidence type="ECO:0000313" key="8">
    <source>
        <dbReference type="Proteomes" id="UP001279734"/>
    </source>
</evidence>
<protein>
    <submittedName>
        <fullName evidence="7">Uncharacterized protein</fullName>
    </submittedName>
</protein>
<gene>
    <name evidence="7" type="ORF">Nepgr_021866</name>
</gene>